<keyword evidence="3" id="KW-1185">Reference proteome</keyword>
<dbReference type="eggNOG" id="ENOG502REEM">
    <property type="taxonomic scope" value="Eukaryota"/>
</dbReference>
<dbReference type="Proteomes" id="UP000005238">
    <property type="component" value="Unassembled WGS sequence"/>
</dbReference>
<feature type="compositionally biased region" description="Basic and acidic residues" evidence="1">
    <location>
        <begin position="112"/>
        <end position="128"/>
    </location>
</feature>
<reference evidence="2" key="2">
    <citation type="submission" date="2015-06" db="UniProtKB">
        <authorList>
            <consortium name="EnsemblProtists"/>
        </authorList>
    </citation>
    <scope>IDENTIFICATION</scope>
    <source>
        <strain evidence="2">Pr102</strain>
    </source>
</reference>
<dbReference type="HOGENOM" id="CLU_815023_0_0_1"/>
<proteinExistence type="predicted"/>
<feature type="region of interest" description="Disordered" evidence="1">
    <location>
        <begin position="86"/>
        <end position="138"/>
    </location>
</feature>
<reference evidence="3" key="1">
    <citation type="journal article" date="2006" name="Science">
        <title>Phytophthora genome sequences uncover evolutionary origins and mechanisms of pathogenesis.</title>
        <authorList>
            <person name="Tyler B.M."/>
            <person name="Tripathy S."/>
            <person name="Zhang X."/>
            <person name="Dehal P."/>
            <person name="Jiang R.H."/>
            <person name="Aerts A."/>
            <person name="Arredondo F.D."/>
            <person name="Baxter L."/>
            <person name="Bensasson D."/>
            <person name="Beynon J.L."/>
            <person name="Chapman J."/>
            <person name="Damasceno C.M."/>
            <person name="Dorrance A.E."/>
            <person name="Dou D."/>
            <person name="Dickerman A.W."/>
            <person name="Dubchak I.L."/>
            <person name="Garbelotto M."/>
            <person name="Gijzen M."/>
            <person name="Gordon S.G."/>
            <person name="Govers F."/>
            <person name="Grunwald N.J."/>
            <person name="Huang W."/>
            <person name="Ivors K.L."/>
            <person name="Jones R.W."/>
            <person name="Kamoun S."/>
            <person name="Krampis K."/>
            <person name="Lamour K.H."/>
            <person name="Lee M.K."/>
            <person name="McDonald W.H."/>
            <person name="Medina M."/>
            <person name="Meijer H.J."/>
            <person name="Nordberg E.K."/>
            <person name="Maclean D.J."/>
            <person name="Ospina-Giraldo M.D."/>
            <person name="Morris P.F."/>
            <person name="Phuntumart V."/>
            <person name="Putnam N.H."/>
            <person name="Rash S."/>
            <person name="Rose J.K."/>
            <person name="Sakihama Y."/>
            <person name="Salamov A.A."/>
            <person name="Savidor A."/>
            <person name="Scheuring C.F."/>
            <person name="Smith B.M."/>
            <person name="Sobral B.W."/>
            <person name="Terry A."/>
            <person name="Torto-Alalibo T.A."/>
            <person name="Win J."/>
            <person name="Xu Z."/>
            <person name="Zhang H."/>
            <person name="Grigoriev I.V."/>
            <person name="Rokhsar D.S."/>
            <person name="Boore J.L."/>
        </authorList>
    </citation>
    <scope>NUCLEOTIDE SEQUENCE [LARGE SCALE GENOMIC DNA]</scope>
    <source>
        <strain evidence="3">Pr102</strain>
    </source>
</reference>
<accession>H3HCT4</accession>
<evidence type="ECO:0000256" key="1">
    <source>
        <dbReference type="SAM" id="MobiDB-lite"/>
    </source>
</evidence>
<feature type="region of interest" description="Disordered" evidence="1">
    <location>
        <begin position="278"/>
        <end position="300"/>
    </location>
</feature>
<evidence type="ECO:0000313" key="3">
    <source>
        <dbReference type="Proteomes" id="UP000005238"/>
    </source>
</evidence>
<sequence>MRPARRFVETEETFHFFSEDVVLGTNEIRSGDVSSSSSDSDSSDSSRLRRARRRRRASSVVSRRTSRRLSHLLNTSILSELESINDDALSDSEEDDYDSLDGFELEEEEEDLQTRERKDSADKGDAETHNTSATAGGKIVGAGAANPLQWHNDVDAAIEFLSRLAELPETSLMYEPIDVSKFADEITQLLEISGEYARARDAERSWLCCIGDSLYCRTIVMPGHRVDRIRSSDLEHVQELVLAPNRALTGKGTSESSVYAMVTDGADLFTIRCIDTHKKSSSGKSSSSRKHKSRTHKSRKSTPVSEIWEIALFVGLTGSGPPKMVKKIVLVRWSASALGEV</sequence>
<dbReference type="STRING" id="164328.H3HCT4"/>
<organism evidence="2 3">
    <name type="scientific">Phytophthora ramorum</name>
    <name type="common">Sudden oak death agent</name>
    <dbReference type="NCBI Taxonomy" id="164328"/>
    <lineage>
        <taxon>Eukaryota</taxon>
        <taxon>Sar</taxon>
        <taxon>Stramenopiles</taxon>
        <taxon>Oomycota</taxon>
        <taxon>Peronosporomycetes</taxon>
        <taxon>Peronosporales</taxon>
        <taxon>Peronosporaceae</taxon>
        <taxon>Phytophthora</taxon>
    </lineage>
</organism>
<dbReference type="VEuPathDB" id="FungiDB:KRP23_3564"/>
<feature type="compositionally biased region" description="Low complexity" evidence="1">
    <location>
        <begin position="31"/>
        <end position="45"/>
    </location>
</feature>
<feature type="region of interest" description="Disordered" evidence="1">
    <location>
        <begin position="29"/>
        <end position="62"/>
    </location>
</feature>
<feature type="compositionally biased region" description="Basic residues" evidence="1">
    <location>
        <begin position="287"/>
        <end position="300"/>
    </location>
</feature>
<name>H3HCT4_PHYRM</name>
<dbReference type="VEuPathDB" id="FungiDB:KRP22_3199"/>
<dbReference type="EnsemblProtists" id="Phyra95499">
    <property type="protein sequence ID" value="Phyra95499"/>
    <property type="gene ID" value="Phyra95499"/>
</dbReference>
<dbReference type="EMBL" id="DS566040">
    <property type="status" value="NOT_ANNOTATED_CDS"/>
    <property type="molecule type" value="Genomic_DNA"/>
</dbReference>
<evidence type="ECO:0000313" key="2">
    <source>
        <dbReference type="EnsemblProtists" id="Phyra95499"/>
    </source>
</evidence>
<protein>
    <submittedName>
        <fullName evidence="2">Uncharacterized protein</fullName>
    </submittedName>
</protein>
<feature type="compositionally biased region" description="Basic residues" evidence="1">
    <location>
        <begin position="48"/>
        <end position="57"/>
    </location>
</feature>
<dbReference type="AlphaFoldDB" id="H3HCT4"/>
<feature type="compositionally biased region" description="Acidic residues" evidence="1">
    <location>
        <begin position="86"/>
        <end position="111"/>
    </location>
</feature>
<dbReference type="InParanoid" id="H3HCT4"/>